<dbReference type="EMBL" id="CAJVPM010003504">
    <property type="protein sequence ID" value="CAG8502187.1"/>
    <property type="molecule type" value="Genomic_DNA"/>
</dbReference>
<gene>
    <name evidence="1" type="ORF">SCALOS_LOCUS3291</name>
</gene>
<feature type="non-terminal residue" evidence="1">
    <location>
        <position position="117"/>
    </location>
</feature>
<proteinExistence type="predicted"/>
<sequence>MNLKKSVDVQFALNITPGIGILKPSNERSSYDELSSMWPRPYQLTINENELIMPAYNSRRAVQYRNNPTFFSPPRPPNEFVLFRKNFYAKLKSDGLKVDNKKISGLASKDWRNQPPS</sequence>
<name>A0ACA9KZB5_9GLOM</name>
<evidence type="ECO:0000313" key="1">
    <source>
        <dbReference type="EMBL" id="CAG8502187.1"/>
    </source>
</evidence>
<evidence type="ECO:0000313" key="2">
    <source>
        <dbReference type="Proteomes" id="UP000789860"/>
    </source>
</evidence>
<organism evidence="1 2">
    <name type="scientific">Scutellospora calospora</name>
    <dbReference type="NCBI Taxonomy" id="85575"/>
    <lineage>
        <taxon>Eukaryota</taxon>
        <taxon>Fungi</taxon>
        <taxon>Fungi incertae sedis</taxon>
        <taxon>Mucoromycota</taxon>
        <taxon>Glomeromycotina</taxon>
        <taxon>Glomeromycetes</taxon>
        <taxon>Diversisporales</taxon>
        <taxon>Gigasporaceae</taxon>
        <taxon>Scutellospora</taxon>
    </lineage>
</organism>
<comment type="caution">
    <text evidence="1">The sequence shown here is derived from an EMBL/GenBank/DDBJ whole genome shotgun (WGS) entry which is preliminary data.</text>
</comment>
<dbReference type="Proteomes" id="UP000789860">
    <property type="component" value="Unassembled WGS sequence"/>
</dbReference>
<protein>
    <submittedName>
        <fullName evidence="1">7578_t:CDS:1</fullName>
    </submittedName>
</protein>
<keyword evidence="2" id="KW-1185">Reference proteome</keyword>
<reference evidence="1" key="1">
    <citation type="submission" date="2021-06" db="EMBL/GenBank/DDBJ databases">
        <authorList>
            <person name="Kallberg Y."/>
            <person name="Tangrot J."/>
            <person name="Rosling A."/>
        </authorList>
    </citation>
    <scope>NUCLEOTIDE SEQUENCE</scope>
    <source>
        <strain evidence="1">AU212A</strain>
    </source>
</reference>
<accession>A0ACA9KZB5</accession>